<dbReference type="InterPro" id="IPR045265">
    <property type="entry name" value="AIR12_DOMON"/>
</dbReference>
<protein>
    <submittedName>
        <fullName evidence="2">Pre-mRNA splicing factor-related protein</fullName>
    </submittedName>
</protein>
<accession>A0A4Y1RWN7</accession>
<proteinExistence type="predicted"/>
<feature type="domain" description="AIR12 DOMON" evidence="1">
    <location>
        <begin position="1"/>
        <end position="62"/>
    </location>
</feature>
<dbReference type="Pfam" id="PF04526">
    <property type="entry name" value="DUF568"/>
    <property type="match status" value="1"/>
</dbReference>
<name>A0A4Y1RWN7_PRUDU</name>
<organism evidence="2">
    <name type="scientific">Prunus dulcis</name>
    <name type="common">Almond</name>
    <name type="synonym">Amygdalus dulcis</name>
    <dbReference type="NCBI Taxonomy" id="3755"/>
    <lineage>
        <taxon>Eukaryota</taxon>
        <taxon>Viridiplantae</taxon>
        <taxon>Streptophyta</taxon>
        <taxon>Embryophyta</taxon>
        <taxon>Tracheophyta</taxon>
        <taxon>Spermatophyta</taxon>
        <taxon>Magnoliopsida</taxon>
        <taxon>eudicotyledons</taxon>
        <taxon>Gunneridae</taxon>
        <taxon>Pentapetalae</taxon>
        <taxon>rosids</taxon>
        <taxon>fabids</taxon>
        <taxon>Rosales</taxon>
        <taxon>Rosaceae</taxon>
        <taxon>Amygdaloideae</taxon>
        <taxon>Amygdaleae</taxon>
        <taxon>Prunus</taxon>
    </lineage>
</organism>
<sequence length="65" mass="7077">MAGAQILLAYNTDSGIPTVKTFNISSYTSLVPGKLSFDIWDISSEFSDGMFKIFASVKVPKTRSP</sequence>
<dbReference type="AlphaFoldDB" id="A0A4Y1RWN7"/>
<gene>
    <name evidence="2" type="ORF">Prudu_020418</name>
</gene>
<evidence type="ECO:0000259" key="1">
    <source>
        <dbReference type="Pfam" id="PF04526"/>
    </source>
</evidence>
<dbReference type="EMBL" id="AP019303">
    <property type="protein sequence ID" value="BBH08278.1"/>
    <property type="molecule type" value="Genomic_DNA"/>
</dbReference>
<reference evidence="2" key="1">
    <citation type="journal article" date="2019" name="Science">
        <title>Mutation of a bHLH transcription factor allowed almond domestication.</title>
        <authorList>
            <person name="Sanchez-Perez R."/>
            <person name="Pavan S."/>
            <person name="Mazzeo R."/>
            <person name="Moldovan C."/>
            <person name="Aiese Cigliano R."/>
            <person name="Del Cueto J."/>
            <person name="Ricciardi F."/>
            <person name="Lotti C."/>
            <person name="Ricciardi L."/>
            <person name="Dicenta F."/>
            <person name="Lopez-Marques R.L."/>
            <person name="Lindberg Moller B."/>
        </authorList>
    </citation>
    <scope>NUCLEOTIDE SEQUENCE</scope>
</reference>
<evidence type="ECO:0000313" key="2">
    <source>
        <dbReference type="EMBL" id="BBH08278.1"/>
    </source>
</evidence>